<evidence type="ECO:0000313" key="10">
    <source>
        <dbReference type="Proteomes" id="UP000662466"/>
    </source>
</evidence>
<evidence type="ECO:0000313" key="7">
    <source>
        <dbReference type="EMBL" id="KAF7114680.1"/>
    </source>
</evidence>
<dbReference type="InterPro" id="IPR038330">
    <property type="entry name" value="TspO/MBR-related_sf"/>
</dbReference>
<dbReference type="PANTHER" id="PTHR10057">
    <property type="entry name" value="PERIPHERAL-TYPE BENZODIAZEPINE RECEPTOR"/>
    <property type="match status" value="1"/>
</dbReference>
<evidence type="ECO:0000256" key="3">
    <source>
        <dbReference type="ARBA" id="ARBA00022692"/>
    </source>
</evidence>
<dbReference type="Proteomes" id="UP000630445">
    <property type="component" value="Unassembled WGS sequence"/>
</dbReference>
<evidence type="ECO:0000256" key="5">
    <source>
        <dbReference type="ARBA" id="ARBA00023136"/>
    </source>
</evidence>
<dbReference type="GO" id="GO:0005741">
    <property type="term" value="C:mitochondrial outer membrane"/>
    <property type="evidence" value="ECO:0007669"/>
    <property type="project" value="TreeGrafter"/>
</dbReference>
<protein>
    <submittedName>
        <fullName evidence="8">Uncharacterized protein</fullName>
    </submittedName>
</protein>
<dbReference type="Gene3D" id="1.20.1260.100">
    <property type="entry name" value="TspO/MBR protein"/>
    <property type="match status" value="1"/>
</dbReference>
<comment type="subcellular location">
    <subcellularLocation>
        <location evidence="1">Membrane</location>
        <topology evidence="1">Multi-pass membrane protein</topology>
    </subcellularLocation>
</comment>
<dbReference type="EMBL" id="JACBAD010002122">
    <property type="protein sequence ID" value="KAF7114680.1"/>
    <property type="molecule type" value="Genomic_DNA"/>
</dbReference>
<comment type="caution">
    <text evidence="8">The sequence shown here is derived from an EMBL/GenBank/DDBJ whole genome shotgun (WGS) entry which is preliminary data.</text>
</comment>
<dbReference type="EMBL" id="JACBAF010002313">
    <property type="protein sequence ID" value="KAF7156223.1"/>
    <property type="molecule type" value="Genomic_DNA"/>
</dbReference>
<sequence>MNNLLGKYLSNLKDDAKLICTPSRAFYLSSPGCGDAYWGGIPGGISGQQYAFSSSAIDKILLVLYDRLKLRILHTSTELGHTKELYRRLRQPPLRPPAWVLGPVWTILYEMMGYAAHHATISATVPTPSTAVASSQTLYTTQLVLNYLWMPLFFGVRKPGWALVDIIALGGTVGKLMATWWDIDRTAFWMMLPYVGWLCFATYLNVSVGWLNNWDFGSRDGR</sequence>
<evidence type="ECO:0000256" key="6">
    <source>
        <dbReference type="SAM" id="Phobius"/>
    </source>
</evidence>
<feature type="transmembrane region" description="Helical" evidence="6">
    <location>
        <begin position="161"/>
        <end position="181"/>
    </location>
</feature>
<evidence type="ECO:0000256" key="4">
    <source>
        <dbReference type="ARBA" id="ARBA00022989"/>
    </source>
</evidence>
<evidence type="ECO:0000256" key="2">
    <source>
        <dbReference type="ARBA" id="ARBA00007524"/>
    </source>
</evidence>
<name>A0A8H6UIM0_9EURO</name>
<keyword evidence="3 6" id="KW-0812">Transmembrane</keyword>
<keyword evidence="4 6" id="KW-1133">Transmembrane helix</keyword>
<evidence type="ECO:0000313" key="9">
    <source>
        <dbReference type="Proteomes" id="UP000630445"/>
    </source>
</evidence>
<evidence type="ECO:0000313" key="8">
    <source>
        <dbReference type="EMBL" id="KAF7156223.1"/>
    </source>
</evidence>
<dbReference type="GO" id="GO:0033013">
    <property type="term" value="P:tetrapyrrole metabolic process"/>
    <property type="evidence" value="ECO:0007669"/>
    <property type="project" value="UniProtKB-ARBA"/>
</dbReference>
<dbReference type="AlphaFoldDB" id="A0A8H6UIM0"/>
<dbReference type="OrthoDB" id="8841220at2759"/>
<dbReference type="PANTHER" id="PTHR10057:SF0">
    <property type="entry name" value="TRANSLOCATOR PROTEIN"/>
    <property type="match status" value="1"/>
</dbReference>
<dbReference type="Proteomes" id="UP000662466">
    <property type="component" value="Unassembled WGS sequence"/>
</dbReference>
<accession>A0A8H6UIM0</accession>
<proteinExistence type="inferred from homology"/>
<organism evidence="8 10">
    <name type="scientific">Aspergillus hiratsukae</name>
    <dbReference type="NCBI Taxonomy" id="1194566"/>
    <lineage>
        <taxon>Eukaryota</taxon>
        <taxon>Fungi</taxon>
        <taxon>Dikarya</taxon>
        <taxon>Ascomycota</taxon>
        <taxon>Pezizomycotina</taxon>
        <taxon>Eurotiomycetes</taxon>
        <taxon>Eurotiomycetidae</taxon>
        <taxon>Eurotiales</taxon>
        <taxon>Aspergillaceae</taxon>
        <taxon>Aspergillus</taxon>
        <taxon>Aspergillus subgen. Fumigati</taxon>
    </lineage>
</organism>
<dbReference type="FunFam" id="1.20.1260.100:FF:000001">
    <property type="entry name" value="translocator protein 2"/>
    <property type="match status" value="1"/>
</dbReference>
<dbReference type="CDD" id="cd15904">
    <property type="entry name" value="TSPO_MBR"/>
    <property type="match status" value="1"/>
</dbReference>
<comment type="similarity">
    <text evidence="2">Belongs to the TspO/BZRP family.</text>
</comment>
<dbReference type="Pfam" id="PF03073">
    <property type="entry name" value="TspO_MBR"/>
    <property type="match status" value="1"/>
</dbReference>
<reference evidence="8" key="1">
    <citation type="submission" date="2020-06" db="EMBL/GenBank/DDBJ databases">
        <title>Draft genome sequences of strains closely related to Aspergillus parafelis and Aspergillus hiratsukae.</title>
        <authorList>
            <person name="Dos Santos R.A.C."/>
            <person name="Rivero-Menendez O."/>
            <person name="Steenwyk J.L."/>
            <person name="Mead M.E."/>
            <person name="Goldman G.H."/>
            <person name="Alastruey-Izquierdo A."/>
            <person name="Rokas A."/>
        </authorList>
    </citation>
    <scope>NUCLEOTIDE SEQUENCE</scope>
    <source>
        <strain evidence="7">CNM-CM5793</strain>
        <strain evidence="8">CNM-CM6106</strain>
    </source>
</reference>
<gene>
    <name evidence="7" type="ORF">CNMCM5793_009631</name>
    <name evidence="8" type="ORF">CNMCM6106_009288</name>
</gene>
<keyword evidence="9" id="KW-1185">Reference proteome</keyword>
<keyword evidence="5 6" id="KW-0472">Membrane</keyword>
<evidence type="ECO:0000256" key="1">
    <source>
        <dbReference type="ARBA" id="ARBA00004141"/>
    </source>
</evidence>
<feature type="transmembrane region" description="Helical" evidence="6">
    <location>
        <begin position="187"/>
        <end position="212"/>
    </location>
</feature>
<dbReference type="InterPro" id="IPR004307">
    <property type="entry name" value="TspO_MBR"/>
</dbReference>